<evidence type="ECO:0000256" key="1">
    <source>
        <dbReference type="SAM" id="Coils"/>
    </source>
</evidence>
<proteinExistence type="predicted"/>
<keyword evidence="1" id="KW-0175">Coiled coil</keyword>
<accession>A0AAD7YV07</accession>
<dbReference type="AlphaFoldDB" id="A0AAD7YV07"/>
<dbReference type="EMBL" id="JARGEI010000007">
    <property type="protein sequence ID" value="KAJ8728588.1"/>
    <property type="molecule type" value="Genomic_DNA"/>
</dbReference>
<protein>
    <recommendedName>
        <fullName evidence="4">DUF4817 domain-containing protein</fullName>
    </recommendedName>
</protein>
<dbReference type="Proteomes" id="UP001231518">
    <property type="component" value="Chromosome 19"/>
</dbReference>
<evidence type="ECO:0000313" key="2">
    <source>
        <dbReference type="EMBL" id="KAJ8728588.1"/>
    </source>
</evidence>
<reference evidence="2" key="1">
    <citation type="submission" date="2023-03" db="EMBL/GenBank/DDBJ databases">
        <title>Chromosome-level genomes of two armyworms, Mythimna separata and Mythimna loreyi, provide insights into the biosynthesis and reception of sex pheromones.</title>
        <authorList>
            <person name="Zhao H."/>
        </authorList>
    </citation>
    <scope>NUCLEOTIDE SEQUENCE</scope>
    <source>
        <strain evidence="2">BeijingLab</strain>
        <tissue evidence="2">Pupa</tissue>
    </source>
</reference>
<keyword evidence="3" id="KW-1185">Reference proteome</keyword>
<sequence>MVRMLARCNDNVNLAVRRFREEFGVSVSNRTILAATQRLRDHGAFMPRKAHPHQCPSQILLLHLIVLTVLCQALQVVELYKEKGREYPPALLHHVVNTVRQRRPHQTPFDRATSEFVAIEESRLRLERERETRQHNLEMGRLIIEAQRVQVEAERVRVDEARMRIETDIRASNHQLSSRITALIALLQTRDLRPNRTKGGQYRHHVRQRRLRQTPFDRATSEFVAIEESRLQLERKTDKRRHSLEMERLKIEAQRKGRQYPPALLHHVVNTVRQRRLHQTPFDRATSEFVAIEESRLQLERERETRQHNLEMGRLIIEAQRKGREYPPALLHHVVNTVRQRRLHQTPFDRATSEFVAIEESRLRLERKTKKRQNSLEMERLKIEAQRVQVEAERVRVEEARMRIEADLRASNHQLSSQITALIALLETREKIKKQ</sequence>
<feature type="coiled-coil region" evidence="1">
    <location>
        <begin position="371"/>
        <end position="398"/>
    </location>
</feature>
<name>A0AAD7YV07_MYTSE</name>
<organism evidence="2 3">
    <name type="scientific">Mythimna separata</name>
    <name type="common">Oriental armyworm</name>
    <name type="synonym">Pseudaletia separata</name>
    <dbReference type="NCBI Taxonomy" id="271217"/>
    <lineage>
        <taxon>Eukaryota</taxon>
        <taxon>Metazoa</taxon>
        <taxon>Ecdysozoa</taxon>
        <taxon>Arthropoda</taxon>
        <taxon>Hexapoda</taxon>
        <taxon>Insecta</taxon>
        <taxon>Pterygota</taxon>
        <taxon>Neoptera</taxon>
        <taxon>Endopterygota</taxon>
        <taxon>Lepidoptera</taxon>
        <taxon>Glossata</taxon>
        <taxon>Ditrysia</taxon>
        <taxon>Noctuoidea</taxon>
        <taxon>Noctuidae</taxon>
        <taxon>Noctuinae</taxon>
        <taxon>Hadenini</taxon>
        <taxon>Mythimna</taxon>
    </lineage>
</organism>
<gene>
    <name evidence="2" type="ORF">PYW07_006284</name>
</gene>
<comment type="caution">
    <text evidence="2">The sequence shown here is derived from an EMBL/GenBank/DDBJ whole genome shotgun (WGS) entry which is preliminary data.</text>
</comment>
<evidence type="ECO:0000313" key="3">
    <source>
        <dbReference type="Proteomes" id="UP001231518"/>
    </source>
</evidence>
<evidence type="ECO:0008006" key="4">
    <source>
        <dbReference type="Google" id="ProtNLM"/>
    </source>
</evidence>